<organism evidence="1 2">
    <name type="scientific">Sphenostylis stenocarpa</name>
    <dbReference type="NCBI Taxonomy" id="92480"/>
    <lineage>
        <taxon>Eukaryota</taxon>
        <taxon>Viridiplantae</taxon>
        <taxon>Streptophyta</taxon>
        <taxon>Embryophyta</taxon>
        <taxon>Tracheophyta</taxon>
        <taxon>Spermatophyta</taxon>
        <taxon>Magnoliopsida</taxon>
        <taxon>eudicotyledons</taxon>
        <taxon>Gunneridae</taxon>
        <taxon>Pentapetalae</taxon>
        <taxon>rosids</taxon>
        <taxon>fabids</taxon>
        <taxon>Fabales</taxon>
        <taxon>Fabaceae</taxon>
        <taxon>Papilionoideae</taxon>
        <taxon>50 kb inversion clade</taxon>
        <taxon>NPAAA clade</taxon>
        <taxon>indigoferoid/millettioid clade</taxon>
        <taxon>Phaseoleae</taxon>
        <taxon>Sphenostylis</taxon>
    </lineage>
</organism>
<gene>
    <name evidence="1" type="ORF">AYBTSS11_LOCUS24309</name>
</gene>
<name>A0AA86T5N9_9FABA</name>
<dbReference type="SUPFAM" id="SSF53474">
    <property type="entry name" value="alpha/beta-Hydrolases"/>
    <property type="match status" value="1"/>
</dbReference>
<reference evidence="1" key="1">
    <citation type="submission" date="2023-10" db="EMBL/GenBank/DDBJ databases">
        <authorList>
            <person name="Domelevo Entfellner J.-B."/>
        </authorList>
    </citation>
    <scope>NUCLEOTIDE SEQUENCE</scope>
</reference>
<protein>
    <submittedName>
        <fullName evidence="1">Uncharacterized protein</fullName>
    </submittedName>
</protein>
<dbReference type="AlphaFoldDB" id="A0AA86T5N9"/>
<accession>A0AA86T5N9</accession>
<evidence type="ECO:0000313" key="1">
    <source>
        <dbReference type="EMBL" id="CAJ1972260.1"/>
    </source>
</evidence>
<dbReference type="Gene3D" id="3.40.50.1820">
    <property type="entry name" value="alpha/beta hydrolase"/>
    <property type="match status" value="1"/>
</dbReference>
<dbReference type="Proteomes" id="UP001189624">
    <property type="component" value="Chromosome 8"/>
</dbReference>
<evidence type="ECO:0000313" key="2">
    <source>
        <dbReference type="Proteomes" id="UP001189624"/>
    </source>
</evidence>
<proteinExistence type="predicted"/>
<sequence>MPYCDVGTQPSSPVADAQLNNDIKIFYRTYGGGPTKIERSGLASTHDGWGPQIRGLTGTTLPNEDDDVVCSGREGNGGFHVCAFDNRGVGRSSVPVAKSQYS</sequence>
<dbReference type="EMBL" id="OY731405">
    <property type="protein sequence ID" value="CAJ1972260.1"/>
    <property type="molecule type" value="Genomic_DNA"/>
</dbReference>
<keyword evidence="2" id="KW-1185">Reference proteome</keyword>
<dbReference type="Gramene" id="rna-AYBTSS11_LOCUS24309">
    <property type="protein sequence ID" value="CAJ1972260.1"/>
    <property type="gene ID" value="gene-AYBTSS11_LOCUS24309"/>
</dbReference>
<dbReference type="InterPro" id="IPR029058">
    <property type="entry name" value="AB_hydrolase_fold"/>
</dbReference>